<evidence type="ECO:0000256" key="6">
    <source>
        <dbReference type="ARBA" id="ARBA00009283"/>
    </source>
</evidence>
<evidence type="ECO:0000256" key="3">
    <source>
        <dbReference type="ARBA" id="ARBA00004240"/>
    </source>
</evidence>
<comment type="function">
    <text evidence="18">Hydrolyzes nucleoside diphosphates with a preference for GDP, IDP and UDP compared to ADP and CDP. In the lumen of the endoplasmic reticulum, hydrolyzes UDP that acts as an end-product feedback inhibitor of the UDP-Glc:glycoprotein glucosyltransferases. UMP can be transported back by an UDP-sugar antiporter to the cytosol where it is consumed to regenerate UDP-glucose. Therefore, it positively regulates protein reglucosylation by clearing UDP from the ER lumen and by promoting the regeneration of UDP-glucose. Protein reglucosylation is essential to proper glycoprotein folding and quality control in the ER.</text>
</comment>
<comment type="catalytic activity">
    <reaction evidence="21">
        <text>a ribonucleoside 5'-diphosphate + H2O = a ribonucleoside 5'-phosphate + phosphate + H(+)</text>
        <dbReference type="Rhea" id="RHEA:36799"/>
        <dbReference type="ChEBI" id="CHEBI:15377"/>
        <dbReference type="ChEBI" id="CHEBI:15378"/>
        <dbReference type="ChEBI" id="CHEBI:43474"/>
        <dbReference type="ChEBI" id="CHEBI:57930"/>
        <dbReference type="ChEBI" id="CHEBI:58043"/>
        <dbReference type="EC" id="3.6.1.6"/>
    </reaction>
    <physiologicalReaction direction="left-to-right" evidence="21">
        <dbReference type="Rhea" id="RHEA:36800"/>
    </physiologicalReaction>
</comment>
<feature type="binding site" evidence="27">
    <location>
        <begin position="240"/>
        <end position="244"/>
    </location>
    <ligand>
        <name>ATP</name>
        <dbReference type="ChEBI" id="CHEBI:30616"/>
    </ligand>
</feature>
<dbReference type="InterPro" id="IPR000407">
    <property type="entry name" value="GDA1_CD39_NTPase"/>
</dbReference>
<keyword evidence="10" id="KW-0256">Endoplasmic reticulum</keyword>
<dbReference type="Gene3D" id="3.30.420.150">
    <property type="entry name" value="Exopolyphosphatase. Domain 2"/>
    <property type="match status" value="1"/>
</dbReference>
<comment type="catalytic activity">
    <reaction evidence="24">
        <text>ADP + H2O = AMP + phosphate + H(+)</text>
        <dbReference type="Rhea" id="RHEA:61436"/>
        <dbReference type="ChEBI" id="CHEBI:15377"/>
        <dbReference type="ChEBI" id="CHEBI:15378"/>
        <dbReference type="ChEBI" id="CHEBI:43474"/>
        <dbReference type="ChEBI" id="CHEBI:456215"/>
        <dbReference type="ChEBI" id="CHEBI:456216"/>
        <dbReference type="EC" id="3.6.1.6"/>
    </reaction>
    <physiologicalReaction direction="left-to-right" evidence="24">
        <dbReference type="Rhea" id="RHEA:61437"/>
    </physiologicalReaction>
</comment>
<comment type="catalytic activity">
    <reaction evidence="20">
        <text>CDP + H2O = CMP + phosphate + H(+)</text>
        <dbReference type="Rhea" id="RHEA:64880"/>
        <dbReference type="ChEBI" id="CHEBI:15377"/>
        <dbReference type="ChEBI" id="CHEBI:15378"/>
        <dbReference type="ChEBI" id="CHEBI:43474"/>
        <dbReference type="ChEBI" id="CHEBI:58069"/>
        <dbReference type="ChEBI" id="CHEBI:60377"/>
        <dbReference type="EC" id="3.6.1.6"/>
    </reaction>
    <physiologicalReaction direction="left-to-right" evidence="20">
        <dbReference type="Rhea" id="RHEA:64881"/>
    </physiologicalReaction>
</comment>
<evidence type="ECO:0000256" key="7">
    <source>
        <dbReference type="ARBA" id="ARBA00022525"/>
    </source>
</evidence>
<protein>
    <recommendedName>
        <fullName evidence="15">nucleoside diphosphate phosphatase</fullName>
        <ecNumber evidence="15">3.6.1.6</ecNumber>
    </recommendedName>
    <alternativeName>
        <fullName evidence="16">Guanosine-diphosphatase ENTPD5</fullName>
    </alternativeName>
    <alternativeName>
        <fullName evidence="17">Uridine-diphosphatase ENTPD5</fullName>
    </alternativeName>
</protein>
<dbReference type="GO" id="GO:0005576">
    <property type="term" value="C:extracellular region"/>
    <property type="evidence" value="ECO:0007669"/>
    <property type="project" value="UniProtKB-SubCell"/>
</dbReference>
<dbReference type="PANTHER" id="PTHR11782">
    <property type="entry name" value="ADENOSINE/GUANOSINE DIPHOSPHATASE"/>
    <property type="match status" value="1"/>
</dbReference>
<dbReference type="Gene3D" id="3.30.420.40">
    <property type="match status" value="1"/>
</dbReference>
<dbReference type="GO" id="GO:0017110">
    <property type="term" value="F:nucleoside diphosphate phosphatase activity"/>
    <property type="evidence" value="ECO:0007669"/>
    <property type="project" value="UniProtKB-EC"/>
</dbReference>
<evidence type="ECO:0000313" key="29">
    <source>
        <dbReference type="EMBL" id="EPQ18505.1"/>
    </source>
</evidence>
<comment type="catalytic activity">
    <reaction evidence="22">
        <text>UDP + H2O = UMP + phosphate + H(+)</text>
        <dbReference type="Rhea" id="RHEA:64876"/>
        <dbReference type="ChEBI" id="CHEBI:15377"/>
        <dbReference type="ChEBI" id="CHEBI:15378"/>
        <dbReference type="ChEBI" id="CHEBI:43474"/>
        <dbReference type="ChEBI" id="CHEBI:57865"/>
        <dbReference type="ChEBI" id="CHEBI:58223"/>
        <dbReference type="EC" id="3.6.1.6"/>
    </reaction>
    <physiologicalReaction direction="left-to-right" evidence="22">
        <dbReference type="Rhea" id="RHEA:64877"/>
    </physiologicalReaction>
</comment>
<evidence type="ECO:0000256" key="4">
    <source>
        <dbReference type="ARBA" id="ARBA00004613"/>
    </source>
</evidence>
<evidence type="ECO:0000256" key="16">
    <source>
        <dbReference type="ARBA" id="ARBA00042111"/>
    </source>
</evidence>
<accession>S7NP53</accession>
<keyword evidence="7" id="KW-0964">Secreted</keyword>
<proteinExistence type="inferred from homology"/>
<dbReference type="GO" id="GO:0005524">
    <property type="term" value="F:ATP binding"/>
    <property type="evidence" value="ECO:0007669"/>
    <property type="project" value="UniProtKB-KW"/>
</dbReference>
<keyword evidence="11" id="KW-0106">Calcium</keyword>
<evidence type="ECO:0000256" key="27">
    <source>
        <dbReference type="PIRSR" id="PIRSR600407-2"/>
    </source>
</evidence>
<evidence type="ECO:0000256" key="22">
    <source>
        <dbReference type="ARBA" id="ARBA00048075"/>
    </source>
</evidence>
<evidence type="ECO:0000256" key="9">
    <source>
        <dbReference type="ARBA" id="ARBA00022801"/>
    </source>
</evidence>
<evidence type="ECO:0000256" key="8">
    <source>
        <dbReference type="ARBA" id="ARBA00022729"/>
    </source>
</evidence>
<evidence type="ECO:0000256" key="18">
    <source>
        <dbReference type="ARBA" id="ARBA00045733"/>
    </source>
</evidence>
<evidence type="ECO:0000256" key="28">
    <source>
        <dbReference type="RuleBase" id="RU003833"/>
    </source>
</evidence>
<evidence type="ECO:0000256" key="2">
    <source>
        <dbReference type="ARBA" id="ARBA00001946"/>
    </source>
</evidence>
<name>S7NP53_MYOBR</name>
<dbReference type="Pfam" id="PF01150">
    <property type="entry name" value="GDA1_CD39"/>
    <property type="match status" value="2"/>
</dbReference>
<evidence type="ECO:0000256" key="14">
    <source>
        <dbReference type="ARBA" id="ARBA00023180"/>
    </source>
</evidence>
<comment type="subunit">
    <text evidence="19">Monomer; active form. Homodimer; disulfide-linked. Homodimers are enzymatically inactive.</text>
</comment>
<evidence type="ECO:0000313" key="30">
    <source>
        <dbReference type="Proteomes" id="UP000052978"/>
    </source>
</evidence>
<reference evidence="29 30" key="1">
    <citation type="journal article" date="2013" name="Nat. Commun.">
        <title>Genome analysis reveals insights into physiology and longevity of the Brandt's bat Myotis brandtii.</title>
        <authorList>
            <person name="Seim I."/>
            <person name="Fang X."/>
            <person name="Xiong Z."/>
            <person name="Lobanov A.V."/>
            <person name="Huang Z."/>
            <person name="Ma S."/>
            <person name="Feng Y."/>
            <person name="Turanov A.A."/>
            <person name="Zhu Y."/>
            <person name="Lenz T.L."/>
            <person name="Gerashchenko M.V."/>
            <person name="Fan D."/>
            <person name="Hee Yim S."/>
            <person name="Yao X."/>
            <person name="Jordan D."/>
            <person name="Xiong Y."/>
            <person name="Ma Y."/>
            <person name="Lyapunov A.N."/>
            <person name="Chen G."/>
            <person name="Kulakova O.I."/>
            <person name="Sun Y."/>
            <person name="Lee S.G."/>
            <person name="Bronson R.T."/>
            <person name="Moskalev A.A."/>
            <person name="Sunyaev S.R."/>
            <person name="Zhang G."/>
            <person name="Krogh A."/>
            <person name="Wang J."/>
            <person name="Gladyshev V.N."/>
        </authorList>
    </citation>
    <scope>NUCLEOTIDE SEQUENCE [LARGE SCALE GENOMIC DNA]</scope>
</reference>
<evidence type="ECO:0000256" key="20">
    <source>
        <dbReference type="ARBA" id="ARBA00047813"/>
    </source>
</evidence>
<evidence type="ECO:0000256" key="11">
    <source>
        <dbReference type="ARBA" id="ARBA00022837"/>
    </source>
</evidence>
<dbReference type="Proteomes" id="UP000052978">
    <property type="component" value="Unassembled WGS sequence"/>
</dbReference>
<dbReference type="PANTHER" id="PTHR11782:SF35">
    <property type="entry name" value="NUCLEOSIDE DIPHOSPHATE PHOSPHATASE ENTPD5"/>
    <property type="match status" value="1"/>
</dbReference>
<dbReference type="FunFam" id="3.30.420.40:FF:000052">
    <property type="entry name" value="Ectonucleoside triphosphate diphosphohydrolase 5"/>
    <property type="match status" value="1"/>
</dbReference>
<comment type="cofactor">
    <cofactor evidence="1">
        <name>Ca(2+)</name>
        <dbReference type="ChEBI" id="CHEBI:29108"/>
    </cofactor>
</comment>
<evidence type="ECO:0000256" key="10">
    <source>
        <dbReference type="ARBA" id="ARBA00022824"/>
    </source>
</evidence>
<sequence>MNSCTLKGTVGREAAPLQVFERHCFYNKGLDSPHLGERMATSWGAAFFMLVTSCVCSTIFHRDQQTWFEGVFLSSMCPINVSTSTLYGIMFDAGSTGTRIHVYTFVQKKAGQLPVLEGEIFDSVKPGLSAFVDQPKQGAETVQELLEVAKDSIPRSHWKRTPVVLKATAGLRLLPEQKAQALLFEVKEIFKKSPFLVPDDSVSIMDGSYEGILAWITVNFLTGQLHGHSQETVGTLDLGGASTQITFLPQFQKTLEQTPRGYLTSFEMFNRTYKLYTYSYLGFGLKAARLATLGALETEGGSFRLEDFRTSMKVVNPVFYSYLGFGLKAARLATLGALETEGTEGHTFRSACLPRWLEAEWIFGGVKYQYGGIQEGKWEVGFEPCYAEVLRVVQGKLHQPDEIQRSSFYAFSYYYDRAVDTHMIDYEKGGILKVEDFERKAKEVCDNLENFTSGSPFLCMDLSYITALLKDGFGFADSTLTKKVNNIETGWALGATFHLLQSLGISH</sequence>
<evidence type="ECO:0000256" key="21">
    <source>
        <dbReference type="ARBA" id="ARBA00048053"/>
    </source>
</evidence>
<keyword evidence="9 28" id="KW-0378">Hydrolase</keyword>
<comment type="pathway">
    <text evidence="5">Protein modification; protein glycosylation.</text>
</comment>
<gene>
    <name evidence="29" type="ORF">D623_10012918</name>
</gene>
<dbReference type="GO" id="GO:0005783">
    <property type="term" value="C:endoplasmic reticulum"/>
    <property type="evidence" value="ECO:0007669"/>
    <property type="project" value="UniProtKB-SubCell"/>
</dbReference>
<comment type="catalytic activity">
    <reaction evidence="25">
        <text>IDP + H2O = IMP + phosphate + H(+)</text>
        <dbReference type="Rhea" id="RHEA:35207"/>
        <dbReference type="ChEBI" id="CHEBI:15377"/>
        <dbReference type="ChEBI" id="CHEBI:15378"/>
        <dbReference type="ChEBI" id="CHEBI:43474"/>
        <dbReference type="ChEBI" id="CHEBI:58053"/>
        <dbReference type="ChEBI" id="CHEBI:58280"/>
        <dbReference type="EC" id="3.6.1.6"/>
    </reaction>
    <physiologicalReaction direction="left-to-right" evidence="25">
        <dbReference type="Rhea" id="RHEA:35208"/>
    </physiologicalReaction>
</comment>
<dbReference type="EMBL" id="KE164538">
    <property type="protein sequence ID" value="EPQ18505.1"/>
    <property type="molecule type" value="Genomic_DNA"/>
</dbReference>
<evidence type="ECO:0000256" key="23">
    <source>
        <dbReference type="ARBA" id="ARBA00048756"/>
    </source>
</evidence>
<comment type="cofactor">
    <cofactor evidence="2">
        <name>Mg(2+)</name>
        <dbReference type="ChEBI" id="CHEBI:18420"/>
    </cofactor>
</comment>
<evidence type="ECO:0000256" key="13">
    <source>
        <dbReference type="ARBA" id="ARBA00023157"/>
    </source>
</evidence>
<dbReference type="EC" id="3.6.1.6" evidence="15"/>
<keyword evidence="27" id="KW-0547">Nucleotide-binding</keyword>
<evidence type="ECO:0000256" key="12">
    <source>
        <dbReference type="ARBA" id="ARBA00022842"/>
    </source>
</evidence>
<comment type="catalytic activity">
    <reaction evidence="23">
        <text>GDP + H2O = GMP + phosphate + H(+)</text>
        <dbReference type="Rhea" id="RHEA:22156"/>
        <dbReference type="ChEBI" id="CHEBI:15377"/>
        <dbReference type="ChEBI" id="CHEBI:15378"/>
        <dbReference type="ChEBI" id="CHEBI:43474"/>
        <dbReference type="ChEBI" id="CHEBI:58115"/>
        <dbReference type="ChEBI" id="CHEBI:58189"/>
        <dbReference type="EC" id="3.6.1.6"/>
    </reaction>
    <physiologicalReaction direction="left-to-right" evidence="23">
        <dbReference type="Rhea" id="RHEA:22157"/>
    </physiologicalReaction>
</comment>
<dbReference type="AlphaFoldDB" id="S7NP53"/>
<evidence type="ECO:0000256" key="26">
    <source>
        <dbReference type="PIRSR" id="PIRSR600407-1"/>
    </source>
</evidence>
<comment type="subcellular location">
    <subcellularLocation>
        <location evidence="3">Endoplasmic reticulum</location>
    </subcellularLocation>
    <subcellularLocation>
        <location evidence="4">Secreted</location>
    </subcellularLocation>
</comment>
<dbReference type="eggNOG" id="KOG1385">
    <property type="taxonomic scope" value="Eukaryota"/>
</dbReference>
<keyword evidence="12" id="KW-0460">Magnesium</keyword>
<keyword evidence="30" id="KW-1185">Reference proteome</keyword>
<evidence type="ECO:0000256" key="19">
    <source>
        <dbReference type="ARBA" id="ARBA00046723"/>
    </source>
</evidence>
<evidence type="ECO:0000256" key="17">
    <source>
        <dbReference type="ARBA" id="ARBA00042507"/>
    </source>
</evidence>
<evidence type="ECO:0000256" key="24">
    <source>
        <dbReference type="ARBA" id="ARBA00049217"/>
    </source>
</evidence>
<keyword evidence="8" id="KW-0732">Signal</keyword>
<evidence type="ECO:0000256" key="1">
    <source>
        <dbReference type="ARBA" id="ARBA00001913"/>
    </source>
</evidence>
<keyword evidence="14" id="KW-0325">Glycoprotein</keyword>
<feature type="active site" description="Proton acceptor" evidence="26">
    <location>
        <position position="210"/>
    </location>
</feature>
<dbReference type="PROSITE" id="PS01238">
    <property type="entry name" value="GDA1_CD39_NTPASE"/>
    <property type="match status" value="1"/>
</dbReference>
<evidence type="ECO:0000256" key="15">
    <source>
        <dbReference type="ARBA" id="ARBA00038863"/>
    </source>
</evidence>
<comment type="similarity">
    <text evidence="6 28">Belongs to the GDA1/CD39 NTPase family.</text>
</comment>
<evidence type="ECO:0000256" key="25">
    <source>
        <dbReference type="ARBA" id="ARBA00049328"/>
    </source>
</evidence>
<keyword evidence="27" id="KW-0067">ATP-binding</keyword>
<organism evidence="29 30">
    <name type="scientific">Myotis brandtii</name>
    <name type="common">Brandt's bat</name>
    <dbReference type="NCBI Taxonomy" id="109478"/>
    <lineage>
        <taxon>Eukaryota</taxon>
        <taxon>Metazoa</taxon>
        <taxon>Chordata</taxon>
        <taxon>Craniata</taxon>
        <taxon>Vertebrata</taxon>
        <taxon>Euteleostomi</taxon>
        <taxon>Mammalia</taxon>
        <taxon>Eutheria</taxon>
        <taxon>Laurasiatheria</taxon>
        <taxon>Chiroptera</taxon>
        <taxon>Yangochiroptera</taxon>
        <taxon>Vespertilionidae</taxon>
        <taxon>Myotis</taxon>
    </lineage>
</organism>
<evidence type="ECO:0000256" key="5">
    <source>
        <dbReference type="ARBA" id="ARBA00004922"/>
    </source>
</evidence>
<keyword evidence="13" id="KW-1015">Disulfide bond</keyword>